<gene>
    <name evidence="5" type="ORF">LEP48_07575</name>
</gene>
<evidence type="ECO:0000313" key="6">
    <source>
        <dbReference type="Proteomes" id="UP001319870"/>
    </source>
</evidence>
<reference evidence="5 6" key="1">
    <citation type="submission" date="2021-09" db="EMBL/GenBank/DDBJ databases">
        <title>Isoptericola luteus sp. nov., a novel bacterium isolated from Harbin, the capital city of Heilongjiang province.</title>
        <authorList>
            <person name="Li J."/>
        </authorList>
    </citation>
    <scope>NUCLEOTIDE SEQUENCE [LARGE SCALE GENOMIC DNA]</scope>
    <source>
        <strain evidence="5 6">NEAU-Y5</strain>
    </source>
</reference>
<feature type="compositionally biased region" description="Basic and acidic residues" evidence="4">
    <location>
        <begin position="42"/>
        <end position="54"/>
    </location>
</feature>
<sequence>MTAQDTVQNAAPQPGPDLNQTPVGRTVRSTRHGGAVAPRPRPGPDADPRSSRRPLLHDTELAVLRDLVADRFDATTSFDYLFRDLRGRFPAAHLPADDADTVAKVVAALGKLGAAMIEPAGPPDPAHDSTVPAIYTYWGQFIDHDITLHTNGEDKPPEAGEPVRPGDLVLGDITTEPFDVFDPETVVRSLHNGRHPFLNLDSVYGSGPRFPGEPGHGTTRSEAAYAVADPAKLSVGRISTTAFGGFDLVAPGDDAQRDLPRFSSEEVAAMTVPAEDRPAPGSPKIPDGRNDENLVLAQLHLGVVRFHNAVVDWVRRVEPWLTVDHRAVFERAQELVRHHYQWLVVHDYLRTLTKPGVLDEVLHEPTLLFRPRRPVAMPLEFAVAAFRFGHSMVRNGYDYNVNFGAGNPFSNDPTSKNAFASLDQLFAFTGGGGLVPIGFPPGEVLPSNWPIDWSRFVDKGDPDRARGAAKIDPFLANGLSDILTEGWKRDWRLADDGVTVVDGDGAPVPVQSIPRAPDESPITARMSGILKQLAQRNLLRGYWLSLPTGEEVARALHVTPLTSEQLTRGASEEVAQALDELGGTPLWYYVLKEAEVQGNGNFLGDVGSHILCETFVYLLRQDETSCERQDWDPSRGVRLDDGKMITTISDLLRFAGVMALDDGTFRQVPDGAGVRRAGHDGD</sequence>
<evidence type="ECO:0000256" key="3">
    <source>
        <dbReference type="ARBA" id="ARBA00023180"/>
    </source>
</evidence>
<dbReference type="PROSITE" id="PS50292">
    <property type="entry name" value="PEROXIDASE_3"/>
    <property type="match status" value="1"/>
</dbReference>
<dbReference type="GO" id="GO:0004601">
    <property type="term" value="F:peroxidase activity"/>
    <property type="evidence" value="ECO:0007669"/>
    <property type="project" value="UniProtKB-KW"/>
</dbReference>
<keyword evidence="2" id="KW-0964">Secreted</keyword>
<dbReference type="Gene3D" id="1.10.640.10">
    <property type="entry name" value="Haem peroxidase domain superfamily, animal type"/>
    <property type="match status" value="1"/>
</dbReference>
<organism evidence="5 6">
    <name type="scientific">Isoptericola luteus</name>
    <dbReference type="NCBI Taxonomy" id="2879484"/>
    <lineage>
        <taxon>Bacteria</taxon>
        <taxon>Bacillati</taxon>
        <taxon>Actinomycetota</taxon>
        <taxon>Actinomycetes</taxon>
        <taxon>Micrococcales</taxon>
        <taxon>Promicromonosporaceae</taxon>
        <taxon>Isoptericola</taxon>
    </lineage>
</organism>
<dbReference type="RefSeq" id="WP_225564984.1">
    <property type="nucleotide sequence ID" value="NZ_JAIXCQ010000004.1"/>
</dbReference>
<feature type="region of interest" description="Disordered" evidence="4">
    <location>
        <begin position="1"/>
        <end position="54"/>
    </location>
</feature>
<dbReference type="PANTHER" id="PTHR11475">
    <property type="entry name" value="OXIDASE/PEROXIDASE"/>
    <property type="match status" value="1"/>
</dbReference>
<keyword evidence="6" id="KW-1185">Reference proteome</keyword>
<feature type="compositionally biased region" description="Polar residues" evidence="4">
    <location>
        <begin position="1"/>
        <end position="11"/>
    </location>
</feature>
<proteinExistence type="predicted"/>
<dbReference type="InterPro" id="IPR037120">
    <property type="entry name" value="Haem_peroxidase_sf_animal"/>
</dbReference>
<name>A0ABS7ZFG6_9MICO</name>
<keyword evidence="3" id="KW-0325">Glycoprotein</keyword>
<keyword evidence="5" id="KW-0575">Peroxidase</keyword>
<dbReference type="PANTHER" id="PTHR11475:SF4">
    <property type="entry name" value="CHORION PEROXIDASE"/>
    <property type="match status" value="1"/>
</dbReference>
<dbReference type="CDD" id="cd09819">
    <property type="entry name" value="An_peroxidase_bacterial_1"/>
    <property type="match status" value="1"/>
</dbReference>
<dbReference type="SUPFAM" id="SSF48113">
    <property type="entry name" value="Heme-dependent peroxidases"/>
    <property type="match status" value="1"/>
</dbReference>
<keyword evidence="5" id="KW-0560">Oxidoreductase</keyword>
<protein>
    <submittedName>
        <fullName evidence="5">Heme peroxidase family protein</fullName>
    </submittedName>
</protein>
<dbReference type="EMBL" id="JAIXCQ010000004">
    <property type="protein sequence ID" value="MCA5893217.1"/>
    <property type="molecule type" value="Genomic_DNA"/>
</dbReference>
<comment type="caution">
    <text evidence="5">The sequence shown here is derived from an EMBL/GenBank/DDBJ whole genome shotgun (WGS) entry which is preliminary data.</text>
</comment>
<dbReference type="InterPro" id="IPR010255">
    <property type="entry name" value="Haem_peroxidase_sf"/>
</dbReference>
<dbReference type="Proteomes" id="UP001319870">
    <property type="component" value="Unassembled WGS sequence"/>
</dbReference>
<accession>A0ABS7ZFG6</accession>
<dbReference type="InterPro" id="IPR019791">
    <property type="entry name" value="Haem_peroxidase_animal"/>
</dbReference>
<dbReference type="Pfam" id="PF03098">
    <property type="entry name" value="An_peroxidase"/>
    <property type="match status" value="1"/>
</dbReference>
<evidence type="ECO:0000256" key="4">
    <source>
        <dbReference type="SAM" id="MobiDB-lite"/>
    </source>
</evidence>
<evidence type="ECO:0000313" key="5">
    <source>
        <dbReference type="EMBL" id="MCA5893217.1"/>
    </source>
</evidence>
<comment type="subcellular location">
    <subcellularLocation>
        <location evidence="1">Secreted</location>
    </subcellularLocation>
</comment>
<evidence type="ECO:0000256" key="1">
    <source>
        <dbReference type="ARBA" id="ARBA00004613"/>
    </source>
</evidence>
<dbReference type="PRINTS" id="PR00457">
    <property type="entry name" value="ANPEROXIDASE"/>
</dbReference>
<evidence type="ECO:0000256" key="2">
    <source>
        <dbReference type="ARBA" id="ARBA00022525"/>
    </source>
</evidence>